<dbReference type="Pfam" id="PF10545">
    <property type="entry name" value="MADF_DNA_bdg"/>
    <property type="match status" value="1"/>
</dbReference>
<dbReference type="InterPro" id="IPR004210">
    <property type="entry name" value="BESS_motif"/>
</dbReference>
<dbReference type="GO" id="GO:0003677">
    <property type="term" value="F:DNA binding"/>
    <property type="evidence" value="ECO:0007669"/>
    <property type="project" value="InterPro"/>
</dbReference>
<feature type="domain" description="BESS" evidence="4">
    <location>
        <begin position="160"/>
        <end position="199"/>
    </location>
</feature>
<evidence type="ECO:0000256" key="2">
    <source>
        <dbReference type="SAM" id="MobiDB-lite"/>
    </source>
</evidence>
<dbReference type="GeneID" id="112050769"/>
<evidence type="ECO:0000256" key="1">
    <source>
        <dbReference type="PROSITE-ProRule" id="PRU00371"/>
    </source>
</evidence>
<reference evidence="6" key="1">
    <citation type="submission" date="2025-04" db="UniProtKB">
        <authorList>
            <consortium name="RefSeq"/>
        </authorList>
    </citation>
    <scope>IDENTIFICATION</scope>
</reference>
<dbReference type="InterPro" id="IPR039353">
    <property type="entry name" value="TF_Adf1"/>
</dbReference>
<dbReference type="AlphaFoldDB" id="A0A6J1NNW9"/>
<evidence type="ECO:0000313" key="7">
    <source>
        <dbReference type="RefSeq" id="XP_052740326.1"/>
    </source>
</evidence>
<evidence type="ECO:0000259" key="4">
    <source>
        <dbReference type="PROSITE" id="PS51031"/>
    </source>
</evidence>
<evidence type="ECO:0000313" key="8">
    <source>
        <dbReference type="RefSeq" id="XP_052744199.1"/>
    </source>
</evidence>
<protein>
    <submittedName>
        <fullName evidence="6">Uncharacterized protein LOC112050769</fullName>
    </submittedName>
    <submittedName>
        <fullName evidence="7">Uncharacterized protein LOC128198513</fullName>
    </submittedName>
    <submittedName>
        <fullName evidence="8">Uncharacterized protein LOC128199296</fullName>
    </submittedName>
    <submittedName>
        <fullName evidence="9">Uncharacterized protein LOC128199388</fullName>
    </submittedName>
    <submittedName>
        <fullName evidence="10">Uncharacterized protein LOC128199409</fullName>
    </submittedName>
    <submittedName>
        <fullName evidence="11">Uncharacterized protein LOC128199504</fullName>
    </submittedName>
    <submittedName>
        <fullName evidence="12">Uncharacterized protein LOC128199758</fullName>
    </submittedName>
</protein>
<dbReference type="RefSeq" id="XP_052744669.1">
    <property type="nucleotide sequence ID" value="XM_052888709.1"/>
</dbReference>
<name>A0A6J1NNW9_BICAN</name>
<evidence type="ECO:0000313" key="11">
    <source>
        <dbReference type="RefSeq" id="XP_052745402.1"/>
    </source>
</evidence>
<dbReference type="PROSITE" id="PS51029">
    <property type="entry name" value="MADF"/>
    <property type="match status" value="1"/>
</dbReference>
<dbReference type="RefSeq" id="XP_052744692.1">
    <property type="nucleotide sequence ID" value="XM_052888732.1"/>
</dbReference>
<evidence type="ECO:0000259" key="3">
    <source>
        <dbReference type="PROSITE" id="PS51029"/>
    </source>
</evidence>
<evidence type="ECO:0000313" key="10">
    <source>
        <dbReference type="RefSeq" id="XP_052744692.1"/>
    </source>
</evidence>
<dbReference type="GO" id="GO:0006357">
    <property type="term" value="P:regulation of transcription by RNA polymerase II"/>
    <property type="evidence" value="ECO:0007669"/>
    <property type="project" value="TreeGrafter"/>
</dbReference>
<evidence type="ECO:0000313" key="12">
    <source>
        <dbReference type="RefSeq" id="XP_052746875.1"/>
    </source>
</evidence>
<evidence type="ECO:0000313" key="6">
    <source>
        <dbReference type="RefSeq" id="XP_023944881.1"/>
    </source>
</evidence>
<feature type="domain" description="MADF" evidence="3">
    <location>
        <begin position="7"/>
        <end position="109"/>
    </location>
</feature>
<sequence length="272" mass="31460">MSFDTERFISEIQNRPCIWNMSSEEYSNRVLKQSNWNEVAEIIYDDWQNLEENTKQKRIKDLQKKWKGLRDYHTREKNKDSSVKSGSGATKKRKTPYLDMLQFLNVSRASNQTSGNISAETSSDSSAILDENDHCVSRRPKKMTVFQEALINSMEKKRENDPDMNFLLNILPEMKTMSPTQNFEFRFEVMKIIKNIKYSVHNNYDGGMMLTGWTNAYQYPHQYGYASGSSSTPNVQNYPRNSPSHSSTGSSAEIEDIEAILRGDSNHTEDEE</sequence>
<dbReference type="Proteomes" id="UP001652582">
    <property type="component" value="Chromosome 21"/>
</dbReference>
<dbReference type="Proteomes" id="UP001652582">
    <property type="component" value="Chromosome 11"/>
</dbReference>
<dbReference type="Proteomes" id="UP001652582">
    <property type="component" value="Chromosome 9"/>
</dbReference>
<proteinExistence type="predicted"/>
<evidence type="ECO:0000313" key="9">
    <source>
        <dbReference type="RefSeq" id="XP_052744669.1"/>
    </source>
</evidence>
<dbReference type="PANTHER" id="PTHR12243:SF69">
    <property type="entry name" value="SI:CH73-59F11.3"/>
    <property type="match status" value="1"/>
</dbReference>
<dbReference type="InterPro" id="IPR006578">
    <property type="entry name" value="MADF-dom"/>
</dbReference>
<comment type="subcellular location">
    <subcellularLocation>
        <location evidence="1">Nucleus</location>
    </subcellularLocation>
</comment>
<organism evidence="5 6">
    <name type="scientific">Bicyclus anynana</name>
    <name type="common">Squinting bush brown butterfly</name>
    <dbReference type="NCBI Taxonomy" id="110368"/>
    <lineage>
        <taxon>Eukaryota</taxon>
        <taxon>Metazoa</taxon>
        <taxon>Ecdysozoa</taxon>
        <taxon>Arthropoda</taxon>
        <taxon>Hexapoda</taxon>
        <taxon>Insecta</taxon>
        <taxon>Pterygota</taxon>
        <taxon>Neoptera</taxon>
        <taxon>Endopterygota</taxon>
        <taxon>Lepidoptera</taxon>
        <taxon>Glossata</taxon>
        <taxon>Ditrysia</taxon>
        <taxon>Papilionoidea</taxon>
        <taxon>Nymphalidae</taxon>
        <taxon>Satyrinae</taxon>
        <taxon>Satyrini</taxon>
        <taxon>Mycalesina</taxon>
        <taxon>Bicyclus</taxon>
    </lineage>
</organism>
<dbReference type="KEGG" id="bany:112050769"/>
<accession>A0A6J1NNW9</accession>
<dbReference type="Proteomes" id="UP001652582">
    <property type="component" value="Chromosome 26"/>
</dbReference>
<dbReference type="SMART" id="SM00595">
    <property type="entry name" value="MADF"/>
    <property type="match status" value="1"/>
</dbReference>
<feature type="compositionally biased region" description="Basic and acidic residues" evidence="2">
    <location>
        <begin position="259"/>
        <end position="272"/>
    </location>
</feature>
<dbReference type="RefSeq" id="XP_052744199.1">
    <property type="nucleotide sequence ID" value="XM_052888239.1"/>
</dbReference>
<dbReference type="PANTHER" id="PTHR12243">
    <property type="entry name" value="MADF DOMAIN TRANSCRIPTION FACTOR"/>
    <property type="match status" value="1"/>
</dbReference>
<dbReference type="RefSeq" id="XP_052745402.1">
    <property type="nucleotide sequence ID" value="XM_052889442.1"/>
</dbReference>
<keyword evidence="1" id="KW-0539">Nucleus</keyword>
<dbReference type="Pfam" id="PF02944">
    <property type="entry name" value="BESS"/>
    <property type="match status" value="1"/>
</dbReference>
<dbReference type="RefSeq" id="XP_052746875.1">
    <property type="nucleotide sequence ID" value="XM_052890915.1"/>
</dbReference>
<dbReference type="GO" id="GO:0005667">
    <property type="term" value="C:transcription regulator complex"/>
    <property type="evidence" value="ECO:0007669"/>
    <property type="project" value="TreeGrafter"/>
</dbReference>
<dbReference type="OrthoDB" id="6616165at2759"/>
<feature type="compositionally biased region" description="Polar residues" evidence="2">
    <location>
        <begin position="228"/>
        <end position="251"/>
    </location>
</feature>
<dbReference type="GO" id="GO:0005634">
    <property type="term" value="C:nucleus"/>
    <property type="evidence" value="ECO:0007669"/>
    <property type="project" value="UniProtKB-SubCell"/>
</dbReference>
<gene>
    <name evidence="6" type="primary">LOC112050769</name>
    <name evidence="7" type="synonym">LOC128198513</name>
    <name evidence="8" type="synonym">LOC128199296</name>
    <name evidence="9" type="synonym">LOC128199388</name>
    <name evidence="10" type="synonym">LOC128199409</name>
    <name evidence="11" type="synonym">LOC128199504</name>
    <name evidence="12" type="synonym">LOC128199758</name>
</gene>
<dbReference type="RefSeq" id="XP_052740326.1">
    <property type="nucleotide sequence ID" value="XM_052884366.1"/>
</dbReference>
<feature type="region of interest" description="Disordered" evidence="2">
    <location>
        <begin position="70"/>
        <end position="91"/>
    </location>
</feature>
<feature type="region of interest" description="Disordered" evidence="2">
    <location>
        <begin position="228"/>
        <end position="272"/>
    </location>
</feature>
<dbReference type="PROSITE" id="PS51031">
    <property type="entry name" value="BESS"/>
    <property type="match status" value="1"/>
</dbReference>
<evidence type="ECO:0000313" key="5">
    <source>
        <dbReference type="Proteomes" id="UP001652582"/>
    </source>
</evidence>
<dbReference type="RefSeq" id="XP_023944881.1">
    <property type="nucleotide sequence ID" value="XM_024089113.1"/>
</dbReference>
<feature type="compositionally biased region" description="Basic and acidic residues" evidence="2">
    <location>
        <begin position="70"/>
        <end position="82"/>
    </location>
</feature>
<dbReference type="Proteomes" id="UP001652582">
    <property type="component" value="Chromosome 23"/>
</dbReference>
<dbReference type="Proteomes" id="UP001652582">
    <property type="component" value="Chromosome Z"/>
</dbReference>
<keyword evidence="5" id="KW-1185">Reference proteome</keyword>